<dbReference type="EMBL" id="NJAI01000009">
    <property type="protein sequence ID" value="PHM52399.1"/>
    <property type="molecule type" value="Genomic_DNA"/>
</dbReference>
<protein>
    <submittedName>
        <fullName evidence="1">Uncharacterized protein</fullName>
    </submittedName>
</protein>
<accession>A0A1V0M3Y2</accession>
<evidence type="ECO:0000313" key="1">
    <source>
        <dbReference type="EMBL" id="ARD69568.1"/>
    </source>
</evidence>
<evidence type="ECO:0000313" key="2">
    <source>
        <dbReference type="EMBL" id="PHM52399.1"/>
    </source>
</evidence>
<gene>
    <name evidence="2" type="ORF">Xhom_04477</name>
</gene>
<keyword evidence="1" id="KW-0614">Plasmid</keyword>
<dbReference type="Proteomes" id="UP000225433">
    <property type="component" value="Unassembled WGS sequence"/>
</dbReference>
<geneLocation type="plasmid" evidence="1">
    <name>unnamed1</name>
</geneLocation>
<evidence type="ECO:0000313" key="3">
    <source>
        <dbReference type="Proteomes" id="UP000225433"/>
    </source>
</evidence>
<name>A0A1V0M3Y2_XENHO</name>
<proteinExistence type="predicted"/>
<dbReference type="EMBL" id="KX517798">
    <property type="protein sequence ID" value="ARD69568.1"/>
    <property type="molecule type" value="Genomic_DNA"/>
</dbReference>
<reference evidence="1" key="1">
    <citation type="journal article" date="2017" name="J. Invertebr. Pathol.">
        <title>Identification and bacterial characteristics of Xenorhabdus hominickii ANU101 from an entomopathogenic nematode, Steinernema monticolum.</title>
        <authorList>
            <person name="Park Y."/>
            <person name="Kang S."/>
            <person name="Sadekuzzaman M."/>
            <person name="Kim H."/>
            <person name="Jung J.K."/>
            <person name="Kim Y."/>
        </authorList>
    </citation>
    <scope>NUCLEOTIDE SEQUENCE</scope>
    <source>
        <strain evidence="1">ANU101</strain>
        <plasmid evidence="1">unnamed1</plasmid>
    </source>
</reference>
<organism evidence="1">
    <name type="scientific">Xenorhabdus hominickii</name>
    <dbReference type="NCBI Taxonomy" id="351679"/>
    <lineage>
        <taxon>Bacteria</taxon>
        <taxon>Pseudomonadati</taxon>
        <taxon>Pseudomonadota</taxon>
        <taxon>Gammaproteobacteria</taxon>
        <taxon>Enterobacterales</taxon>
        <taxon>Morganellaceae</taxon>
        <taxon>Xenorhabdus</taxon>
    </lineage>
</organism>
<reference evidence="2 3" key="2">
    <citation type="journal article" date="2017" name="Nat. Microbiol.">
        <title>Natural product diversity associated with the nematode symbionts Photorhabdus and Xenorhabdus.</title>
        <authorList>
            <person name="Tobias N.J."/>
            <person name="Wolff H."/>
            <person name="Djahanschiri B."/>
            <person name="Grundmann F."/>
            <person name="Kronenwerth M."/>
            <person name="Shi Y.M."/>
            <person name="Simonyi S."/>
            <person name="Grun P."/>
            <person name="Shapiro-Ilan D."/>
            <person name="Pidot S.J."/>
            <person name="Stinear T.P."/>
            <person name="Ebersberger I."/>
            <person name="Bode H.B."/>
        </authorList>
    </citation>
    <scope>NUCLEOTIDE SEQUENCE [LARGE SCALE GENOMIC DNA]</scope>
    <source>
        <strain evidence="2 3">DSM 17903</strain>
    </source>
</reference>
<dbReference type="AlphaFoldDB" id="A0A1V0M3Y2"/>
<sequence length="173" mass="18655">MSGNKVENIKLGACNVSFNDVDLGYTKGGVEVEITTDTLKVTVDQFGETTVSELIQGRNIKVTVPLAETVLERLAAVMPGSEVTGEKDEITIKTGIGINLVEVAQKLVLTPLNKDDYILTLPKSATAGSFTMAYKHDDVRVFNVEFNAYPSDDGVLGTMGKKKSNPTSRDKGR</sequence>